<dbReference type="Proteomes" id="UP000198211">
    <property type="component" value="Unassembled WGS sequence"/>
</dbReference>
<comment type="caution">
    <text evidence="2">The sequence shown here is derived from an EMBL/GenBank/DDBJ whole genome shotgun (WGS) entry which is preliminary data.</text>
</comment>
<evidence type="ECO:0000313" key="3">
    <source>
        <dbReference type="Proteomes" id="UP000198211"/>
    </source>
</evidence>
<feature type="compositionally biased region" description="Basic and acidic residues" evidence="1">
    <location>
        <begin position="99"/>
        <end position="109"/>
    </location>
</feature>
<evidence type="ECO:0000256" key="1">
    <source>
        <dbReference type="SAM" id="MobiDB-lite"/>
    </source>
</evidence>
<reference evidence="3" key="1">
    <citation type="submission" date="2017-03" db="EMBL/GenBank/DDBJ databases">
        <title>Phytopthora megakarya and P. palmivora, two closely related causual agents of cacao black pod achieved similar genome size and gene model numbers by different mechanisms.</title>
        <authorList>
            <person name="Ali S."/>
            <person name="Shao J."/>
            <person name="Larry D.J."/>
            <person name="Kronmiller B."/>
            <person name="Shen D."/>
            <person name="Strem M.D."/>
            <person name="Melnick R.L."/>
            <person name="Guiltinan M.J."/>
            <person name="Tyler B.M."/>
            <person name="Meinhardt L.W."/>
            <person name="Bailey B.A."/>
        </authorList>
    </citation>
    <scope>NUCLEOTIDE SEQUENCE [LARGE SCALE GENOMIC DNA]</scope>
    <source>
        <strain evidence="3">zdho120</strain>
    </source>
</reference>
<evidence type="ECO:0000313" key="2">
    <source>
        <dbReference type="EMBL" id="OWZ06363.1"/>
    </source>
</evidence>
<name>A0A225VLR2_9STRA</name>
<dbReference type="OrthoDB" id="129125at2759"/>
<protein>
    <submittedName>
        <fullName evidence="2">Uncharacterized protein</fullName>
    </submittedName>
</protein>
<accession>A0A225VLR2</accession>
<feature type="region of interest" description="Disordered" evidence="1">
    <location>
        <begin position="77"/>
        <end position="118"/>
    </location>
</feature>
<gene>
    <name evidence="2" type="ORF">PHMEG_00021392</name>
</gene>
<dbReference type="AlphaFoldDB" id="A0A225VLR2"/>
<keyword evidence="3" id="KW-1185">Reference proteome</keyword>
<sequence length="130" mass="15219">MRLTHWLLSTSPCQDRFSYTCSQGNQLYVSLLRTLAFTNAYSYRRYCCNIVRIRAKTSLCYLSYRLNNGNDIPRMLLQDHTMSDRPPTSLPGKKRRRRTIAEREHMREDSAEDMADGEVEVPRRAVSLLL</sequence>
<organism evidence="2 3">
    <name type="scientific">Phytophthora megakarya</name>
    <dbReference type="NCBI Taxonomy" id="4795"/>
    <lineage>
        <taxon>Eukaryota</taxon>
        <taxon>Sar</taxon>
        <taxon>Stramenopiles</taxon>
        <taxon>Oomycota</taxon>
        <taxon>Peronosporomycetes</taxon>
        <taxon>Peronosporales</taxon>
        <taxon>Peronosporaceae</taxon>
        <taxon>Phytophthora</taxon>
    </lineage>
</organism>
<dbReference type="EMBL" id="NBNE01003997">
    <property type="protein sequence ID" value="OWZ06363.1"/>
    <property type="molecule type" value="Genomic_DNA"/>
</dbReference>
<proteinExistence type="predicted"/>